<dbReference type="SUPFAM" id="SSF54593">
    <property type="entry name" value="Glyoxalase/Bleomycin resistance protein/Dihydroxybiphenyl dioxygenase"/>
    <property type="match status" value="1"/>
</dbReference>
<feature type="domain" description="VOC" evidence="1">
    <location>
        <begin position="3"/>
        <end position="135"/>
    </location>
</feature>
<dbReference type="InterPro" id="IPR004360">
    <property type="entry name" value="Glyas_Fos-R_dOase_dom"/>
</dbReference>
<accession>A0ABY5PG96</accession>
<dbReference type="InterPro" id="IPR037523">
    <property type="entry name" value="VOC_core"/>
</dbReference>
<sequence length="160" mass="17290">MDAIDHLDLVVTDLERSLAFYKGLLLPLGYSRATEIEGERGERVVYLGRVGGMGSLSLRAAQSQAHATPYDRYAVGIHHIAFAAGSRAVVDQVGAWAAANGGEIESGPQPYSYTPGYYAVFLHDPDGIKLEIVHRPAERDLVTAVQELTARVAELEARLG</sequence>
<dbReference type="Proteomes" id="UP001058860">
    <property type="component" value="Chromosome"/>
</dbReference>
<reference evidence="3" key="1">
    <citation type="submission" date="2021-11" db="EMBL/GenBank/DDBJ databases">
        <title>Cultivation dependent microbiological survey of springs from the worlds oldest radium mine currently devoted to the extraction of radon-saturated water.</title>
        <authorList>
            <person name="Kapinusova G."/>
            <person name="Smrhova T."/>
            <person name="Strejcek M."/>
            <person name="Suman J."/>
            <person name="Jani K."/>
            <person name="Pajer P."/>
            <person name="Uhlik O."/>
        </authorList>
    </citation>
    <scope>NUCLEOTIDE SEQUENCE [LARGE SCALE GENOMIC DNA]</scope>
    <source>
        <strain evidence="3">J379</strain>
    </source>
</reference>
<dbReference type="PANTHER" id="PTHR35006:SF2">
    <property type="entry name" value="GLYOXALASE FAMILY PROTEIN (AFU_ORTHOLOGUE AFUA_5G14830)"/>
    <property type="match status" value="1"/>
</dbReference>
<dbReference type="InterPro" id="IPR029068">
    <property type="entry name" value="Glyas_Bleomycin-R_OHBP_Dase"/>
</dbReference>
<evidence type="ECO:0000313" key="2">
    <source>
        <dbReference type="EMBL" id="UUY03658.1"/>
    </source>
</evidence>
<name>A0ABY5PG96_9ACTN</name>
<dbReference type="PROSITE" id="PS51819">
    <property type="entry name" value="VOC"/>
    <property type="match status" value="1"/>
</dbReference>
<keyword evidence="3" id="KW-1185">Reference proteome</keyword>
<organism evidence="2 3">
    <name type="scientific">Svornostia abyssi</name>
    <dbReference type="NCBI Taxonomy" id="2898438"/>
    <lineage>
        <taxon>Bacteria</taxon>
        <taxon>Bacillati</taxon>
        <taxon>Actinomycetota</taxon>
        <taxon>Thermoleophilia</taxon>
        <taxon>Solirubrobacterales</taxon>
        <taxon>Baekduiaceae</taxon>
        <taxon>Svornostia</taxon>
    </lineage>
</organism>
<dbReference type="PANTHER" id="PTHR35006">
    <property type="entry name" value="GLYOXALASE FAMILY PROTEIN (AFU_ORTHOLOGUE AFUA_5G14830)"/>
    <property type="match status" value="1"/>
</dbReference>
<protein>
    <submittedName>
        <fullName evidence="2">VOC family protein</fullName>
    </submittedName>
</protein>
<dbReference type="Pfam" id="PF00903">
    <property type="entry name" value="Glyoxalase"/>
    <property type="match status" value="1"/>
</dbReference>
<evidence type="ECO:0000259" key="1">
    <source>
        <dbReference type="PROSITE" id="PS51819"/>
    </source>
</evidence>
<proteinExistence type="predicted"/>
<dbReference type="RefSeq" id="WP_353864160.1">
    <property type="nucleotide sequence ID" value="NZ_CP088295.1"/>
</dbReference>
<gene>
    <name evidence="2" type="ORF">LRS13_23810</name>
</gene>
<dbReference type="Gene3D" id="3.10.180.10">
    <property type="entry name" value="2,3-Dihydroxybiphenyl 1,2-Dioxygenase, domain 1"/>
    <property type="match status" value="1"/>
</dbReference>
<evidence type="ECO:0000313" key="3">
    <source>
        <dbReference type="Proteomes" id="UP001058860"/>
    </source>
</evidence>
<dbReference type="EMBL" id="CP088295">
    <property type="protein sequence ID" value="UUY03658.1"/>
    <property type="molecule type" value="Genomic_DNA"/>
</dbReference>